<name>A0A2G2YZX4_CAPAN</name>
<evidence type="ECO:0000256" key="1">
    <source>
        <dbReference type="ARBA" id="ARBA00022553"/>
    </source>
</evidence>
<reference evidence="6 7" key="2">
    <citation type="journal article" date="2017" name="Genome Biol.">
        <title>New reference genome sequences of hot pepper reveal the massive evolution of plant disease-resistance genes by retroduplication.</title>
        <authorList>
            <person name="Kim S."/>
            <person name="Park J."/>
            <person name="Yeom S.I."/>
            <person name="Kim Y.M."/>
            <person name="Seo E."/>
            <person name="Kim K.T."/>
            <person name="Kim M.S."/>
            <person name="Lee J.M."/>
            <person name="Cheong K."/>
            <person name="Shin H.S."/>
            <person name="Kim S.B."/>
            <person name="Han K."/>
            <person name="Lee J."/>
            <person name="Park M."/>
            <person name="Lee H.A."/>
            <person name="Lee H.Y."/>
            <person name="Lee Y."/>
            <person name="Oh S."/>
            <person name="Lee J.H."/>
            <person name="Choi E."/>
            <person name="Choi E."/>
            <person name="Lee S.E."/>
            <person name="Jeon J."/>
            <person name="Kim H."/>
            <person name="Choi G."/>
            <person name="Song H."/>
            <person name="Lee J."/>
            <person name="Lee S.C."/>
            <person name="Kwon J.K."/>
            <person name="Lee H.Y."/>
            <person name="Koo N."/>
            <person name="Hong Y."/>
            <person name="Kim R.W."/>
            <person name="Kang W.H."/>
            <person name="Huh J.H."/>
            <person name="Kang B.C."/>
            <person name="Yang T.J."/>
            <person name="Lee Y.H."/>
            <person name="Bennetzen J.L."/>
            <person name="Choi D."/>
        </authorList>
    </citation>
    <scope>NUCLEOTIDE SEQUENCE [LARGE SCALE GENOMIC DNA]</scope>
    <source>
        <strain evidence="7">cv. CM334</strain>
    </source>
</reference>
<evidence type="ECO:0000256" key="4">
    <source>
        <dbReference type="ARBA" id="ARBA00022777"/>
    </source>
</evidence>
<evidence type="ECO:0000313" key="6">
    <source>
        <dbReference type="EMBL" id="PHT75286.1"/>
    </source>
</evidence>
<dbReference type="GO" id="GO:0016301">
    <property type="term" value="F:kinase activity"/>
    <property type="evidence" value="ECO:0007669"/>
    <property type="project" value="UniProtKB-KW"/>
</dbReference>
<keyword evidence="2" id="KW-0808">Transferase</keyword>
<dbReference type="Gramene" id="PHT75286">
    <property type="protein sequence ID" value="PHT75286"/>
    <property type="gene ID" value="T459_18808"/>
</dbReference>
<keyword evidence="1" id="KW-0597">Phosphoprotein</keyword>
<keyword evidence="5" id="KW-0067">ATP-binding</keyword>
<evidence type="ECO:0000256" key="2">
    <source>
        <dbReference type="ARBA" id="ARBA00022679"/>
    </source>
</evidence>
<keyword evidence="7" id="KW-1185">Reference proteome</keyword>
<dbReference type="Gene3D" id="1.10.510.10">
    <property type="entry name" value="Transferase(Phosphotransferase) domain 1"/>
    <property type="match status" value="1"/>
</dbReference>
<proteinExistence type="predicted"/>
<evidence type="ECO:0000313" key="7">
    <source>
        <dbReference type="Proteomes" id="UP000222542"/>
    </source>
</evidence>
<accession>A0A2G2YZX4</accession>
<dbReference type="AlphaFoldDB" id="A0A2G2YZX4"/>
<evidence type="ECO:0008006" key="8">
    <source>
        <dbReference type="Google" id="ProtNLM"/>
    </source>
</evidence>
<protein>
    <recommendedName>
        <fullName evidence="8">Protein kinase domain-containing protein</fullName>
    </recommendedName>
</protein>
<dbReference type="InterPro" id="IPR052101">
    <property type="entry name" value="Plant_StressResp_Kinase"/>
</dbReference>
<gene>
    <name evidence="6" type="ORF">T459_18808</name>
</gene>
<dbReference type="GO" id="GO:0005524">
    <property type="term" value="F:ATP binding"/>
    <property type="evidence" value="ECO:0007669"/>
    <property type="project" value="UniProtKB-KW"/>
</dbReference>
<dbReference type="InterPro" id="IPR011009">
    <property type="entry name" value="Kinase-like_dom_sf"/>
</dbReference>
<evidence type="ECO:0000256" key="5">
    <source>
        <dbReference type="ARBA" id="ARBA00022840"/>
    </source>
</evidence>
<evidence type="ECO:0000256" key="3">
    <source>
        <dbReference type="ARBA" id="ARBA00022741"/>
    </source>
</evidence>
<dbReference type="PANTHER" id="PTHR47983:SF22">
    <property type="entry name" value="PROLINE-RICH RECEPTOR-LIKE PROTEIN KINASE PERK2"/>
    <property type="match status" value="1"/>
</dbReference>
<comment type="caution">
    <text evidence="6">The sequence shown here is derived from an EMBL/GenBank/DDBJ whole genome shotgun (WGS) entry which is preliminary data.</text>
</comment>
<keyword evidence="4" id="KW-0418">Kinase</keyword>
<keyword evidence="3" id="KW-0547">Nucleotide-binding</keyword>
<sequence>MMYNDKSRHIRRRHNIVRELLSSEIITIDYVKSKDNVSDPLTKGLSREGVERISKRMGLRPRTSQHGGIETVGGVKLCSYVEMQEITDNFNSNRYIRKTLCGRLFRGTIGEGSEKRSVIVKTWDFLLPNGKGRVQRPFDFCIKFFTNKKLTTDPRLAKLCAICCDIRLAAVYDEKFDENIIVLSDVLLNDDFGWYNRLKVAIQLANLLLSLHEKDIILGSVTASCVMILDKEMNIKLFDYGPVPDRFYGKNSDATIYCRPIRDAPERGGMFAQLEVWVCVAPKVKSLNNLAYYCAGYVSPKSDVYVFIMLLVELITKKEFDYSFFYTKECRKENWLMKASKKIFKLGLGSQT</sequence>
<dbReference type="SUPFAM" id="SSF56112">
    <property type="entry name" value="Protein kinase-like (PK-like)"/>
    <property type="match status" value="1"/>
</dbReference>
<dbReference type="Proteomes" id="UP000222542">
    <property type="component" value="Unassembled WGS sequence"/>
</dbReference>
<dbReference type="PANTHER" id="PTHR47983">
    <property type="entry name" value="PTO-INTERACTING PROTEIN 1-LIKE"/>
    <property type="match status" value="1"/>
</dbReference>
<dbReference type="EMBL" id="AYRZ02000007">
    <property type="protein sequence ID" value="PHT75286.1"/>
    <property type="molecule type" value="Genomic_DNA"/>
</dbReference>
<organism evidence="6 7">
    <name type="scientific">Capsicum annuum</name>
    <name type="common">Capsicum pepper</name>
    <dbReference type="NCBI Taxonomy" id="4072"/>
    <lineage>
        <taxon>Eukaryota</taxon>
        <taxon>Viridiplantae</taxon>
        <taxon>Streptophyta</taxon>
        <taxon>Embryophyta</taxon>
        <taxon>Tracheophyta</taxon>
        <taxon>Spermatophyta</taxon>
        <taxon>Magnoliopsida</taxon>
        <taxon>eudicotyledons</taxon>
        <taxon>Gunneridae</taxon>
        <taxon>Pentapetalae</taxon>
        <taxon>asterids</taxon>
        <taxon>lamiids</taxon>
        <taxon>Solanales</taxon>
        <taxon>Solanaceae</taxon>
        <taxon>Solanoideae</taxon>
        <taxon>Capsiceae</taxon>
        <taxon>Capsicum</taxon>
    </lineage>
</organism>
<reference evidence="6 7" key="1">
    <citation type="journal article" date="2014" name="Nat. Genet.">
        <title>Genome sequence of the hot pepper provides insights into the evolution of pungency in Capsicum species.</title>
        <authorList>
            <person name="Kim S."/>
            <person name="Park M."/>
            <person name="Yeom S.I."/>
            <person name="Kim Y.M."/>
            <person name="Lee J.M."/>
            <person name="Lee H.A."/>
            <person name="Seo E."/>
            <person name="Choi J."/>
            <person name="Cheong K."/>
            <person name="Kim K.T."/>
            <person name="Jung K."/>
            <person name="Lee G.W."/>
            <person name="Oh S.K."/>
            <person name="Bae C."/>
            <person name="Kim S.B."/>
            <person name="Lee H.Y."/>
            <person name="Kim S.Y."/>
            <person name="Kim M.S."/>
            <person name="Kang B.C."/>
            <person name="Jo Y.D."/>
            <person name="Yang H.B."/>
            <person name="Jeong H.J."/>
            <person name="Kang W.H."/>
            <person name="Kwon J.K."/>
            <person name="Shin C."/>
            <person name="Lim J.Y."/>
            <person name="Park J.H."/>
            <person name="Huh J.H."/>
            <person name="Kim J.S."/>
            <person name="Kim B.D."/>
            <person name="Cohen O."/>
            <person name="Paran I."/>
            <person name="Suh M.C."/>
            <person name="Lee S.B."/>
            <person name="Kim Y.K."/>
            <person name="Shin Y."/>
            <person name="Noh S.J."/>
            <person name="Park J."/>
            <person name="Seo Y.S."/>
            <person name="Kwon S.Y."/>
            <person name="Kim H.A."/>
            <person name="Park J.M."/>
            <person name="Kim H.J."/>
            <person name="Choi S.B."/>
            <person name="Bosland P.W."/>
            <person name="Reeves G."/>
            <person name="Jo S.H."/>
            <person name="Lee B.W."/>
            <person name="Cho H.T."/>
            <person name="Choi H.S."/>
            <person name="Lee M.S."/>
            <person name="Yu Y."/>
            <person name="Do Choi Y."/>
            <person name="Park B.S."/>
            <person name="van Deynze A."/>
            <person name="Ashrafi H."/>
            <person name="Hill T."/>
            <person name="Kim W.T."/>
            <person name="Pai H.S."/>
            <person name="Ahn H.K."/>
            <person name="Yeam I."/>
            <person name="Giovannoni J.J."/>
            <person name="Rose J.K."/>
            <person name="Sorensen I."/>
            <person name="Lee S.J."/>
            <person name="Kim R.W."/>
            <person name="Choi I.Y."/>
            <person name="Choi B.S."/>
            <person name="Lim J.S."/>
            <person name="Lee Y.H."/>
            <person name="Choi D."/>
        </authorList>
    </citation>
    <scope>NUCLEOTIDE SEQUENCE [LARGE SCALE GENOMIC DNA]</scope>
    <source>
        <strain evidence="7">cv. CM334</strain>
    </source>
</reference>